<dbReference type="Gene3D" id="3.30.560.10">
    <property type="entry name" value="Glucose Oxidase, domain 3"/>
    <property type="match status" value="1"/>
</dbReference>
<dbReference type="STRING" id="48709.A0A1D2NED7"/>
<dbReference type="InterPro" id="IPR000172">
    <property type="entry name" value="GMC_OxRdtase_N"/>
</dbReference>
<comment type="similarity">
    <text evidence="2">Belongs to the GMC oxidoreductase family.</text>
</comment>
<dbReference type="SUPFAM" id="SSF51905">
    <property type="entry name" value="FAD/NAD(P)-binding domain"/>
    <property type="match status" value="1"/>
</dbReference>
<feature type="domain" description="Glucose-methanol-choline oxidoreductase N-terminal" evidence="5">
    <location>
        <begin position="35"/>
        <end position="120"/>
    </location>
</feature>
<accession>A0A1D2NED7</accession>
<comment type="cofactor">
    <cofactor evidence="1">
        <name>FAD</name>
        <dbReference type="ChEBI" id="CHEBI:57692"/>
    </cofactor>
</comment>
<dbReference type="OMA" id="HWYGNIN"/>
<evidence type="ECO:0000256" key="2">
    <source>
        <dbReference type="ARBA" id="ARBA00010790"/>
    </source>
</evidence>
<dbReference type="OrthoDB" id="269227at2759"/>
<sequence>MERTVPQKYASLNSISQVITRRGLLSYHYHWYGNINLMIHLRGHKHDFDNWANLTGDPEWSWEGVLPYFKSYEDYQDLGDEVNHGYKGELRIERPDYIGLAPEFVRGAEELGYPNVDLNAPYSKVFNQFPLNS</sequence>
<dbReference type="InterPro" id="IPR036188">
    <property type="entry name" value="FAD/NAD-bd_sf"/>
</dbReference>
<dbReference type="GO" id="GO:0050660">
    <property type="term" value="F:flavin adenine dinucleotide binding"/>
    <property type="evidence" value="ECO:0007669"/>
    <property type="project" value="InterPro"/>
</dbReference>
<evidence type="ECO:0000256" key="1">
    <source>
        <dbReference type="ARBA" id="ARBA00001974"/>
    </source>
</evidence>
<evidence type="ECO:0000256" key="3">
    <source>
        <dbReference type="ARBA" id="ARBA00022630"/>
    </source>
</evidence>
<name>A0A1D2NED7_ORCCI</name>
<keyword evidence="4" id="KW-0274">FAD</keyword>
<dbReference type="Proteomes" id="UP000094527">
    <property type="component" value="Unassembled WGS sequence"/>
</dbReference>
<dbReference type="PANTHER" id="PTHR11552">
    <property type="entry name" value="GLUCOSE-METHANOL-CHOLINE GMC OXIDOREDUCTASE"/>
    <property type="match status" value="1"/>
</dbReference>
<comment type="caution">
    <text evidence="6">The sequence shown here is derived from an EMBL/GenBank/DDBJ whole genome shotgun (WGS) entry which is preliminary data.</text>
</comment>
<dbReference type="PANTHER" id="PTHR11552:SF147">
    <property type="entry name" value="CHOLINE DEHYDROGENASE, MITOCHONDRIAL"/>
    <property type="match status" value="1"/>
</dbReference>
<evidence type="ECO:0000313" key="7">
    <source>
        <dbReference type="Proteomes" id="UP000094527"/>
    </source>
</evidence>
<dbReference type="AlphaFoldDB" id="A0A1D2NED7"/>
<organism evidence="6 7">
    <name type="scientific">Orchesella cincta</name>
    <name type="common">Springtail</name>
    <name type="synonym">Podura cincta</name>
    <dbReference type="NCBI Taxonomy" id="48709"/>
    <lineage>
        <taxon>Eukaryota</taxon>
        <taxon>Metazoa</taxon>
        <taxon>Ecdysozoa</taxon>
        <taxon>Arthropoda</taxon>
        <taxon>Hexapoda</taxon>
        <taxon>Collembola</taxon>
        <taxon>Entomobryomorpha</taxon>
        <taxon>Entomobryoidea</taxon>
        <taxon>Orchesellidae</taxon>
        <taxon>Orchesellinae</taxon>
        <taxon>Orchesella</taxon>
    </lineage>
</organism>
<dbReference type="GO" id="GO:0016614">
    <property type="term" value="F:oxidoreductase activity, acting on CH-OH group of donors"/>
    <property type="evidence" value="ECO:0007669"/>
    <property type="project" value="InterPro"/>
</dbReference>
<keyword evidence="7" id="KW-1185">Reference proteome</keyword>
<gene>
    <name evidence="6" type="ORF">Ocin01_03064</name>
</gene>
<protein>
    <submittedName>
        <fullName evidence="6">Pyridoxine 4-oxidase</fullName>
    </submittedName>
</protein>
<dbReference type="InterPro" id="IPR012132">
    <property type="entry name" value="GMC_OxRdtase"/>
</dbReference>
<proteinExistence type="inferred from homology"/>
<dbReference type="EMBL" id="LJIJ01000067">
    <property type="protein sequence ID" value="ODN03621.1"/>
    <property type="molecule type" value="Genomic_DNA"/>
</dbReference>
<reference evidence="6 7" key="1">
    <citation type="journal article" date="2016" name="Genome Biol. Evol.">
        <title>Gene Family Evolution Reflects Adaptation to Soil Environmental Stressors in the Genome of the Collembolan Orchesella cincta.</title>
        <authorList>
            <person name="Faddeeva-Vakhrusheva A."/>
            <person name="Derks M.F."/>
            <person name="Anvar S.Y."/>
            <person name="Agamennone V."/>
            <person name="Suring W."/>
            <person name="Smit S."/>
            <person name="van Straalen N.M."/>
            <person name="Roelofs D."/>
        </authorList>
    </citation>
    <scope>NUCLEOTIDE SEQUENCE [LARGE SCALE GENOMIC DNA]</scope>
    <source>
        <tissue evidence="6">Mixed pool</tissue>
    </source>
</reference>
<evidence type="ECO:0000259" key="5">
    <source>
        <dbReference type="Pfam" id="PF00732"/>
    </source>
</evidence>
<keyword evidence="3" id="KW-0285">Flavoprotein</keyword>
<dbReference type="Gene3D" id="3.50.50.60">
    <property type="entry name" value="FAD/NAD(P)-binding domain"/>
    <property type="match status" value="1"/>
</dbReference>
<evidence type="ECO:0000313" key="6">
    <source>
        <dbReference type="EMBL" id="ODN03621.1"/>
    </source>
</evidence>
<dbReference type="Pfam" id="PF00732">
    <property type="entry name" value="GMC_oxred_N"/>
    <property type="match status" value="1"/>
</dbReference>
<evidence type="ECO:0000256" key="4">
    <source>
        <dbReference type="ARBA" id="ARBA00022827"/>
    </source>
</evidence>